<evidence type="ECO:0000256" key="1">
    <source>
        <dbReference type="ARBA" id="ARBA00006484"/>
    </source>
</evidence>
<reference evidence="4 5" key="1">
    <citation type="submission" date="2017-08" db="EMBL/GenBank/DDBJ databases">
        <title>Genome sequence of Streptomyces albireticuli NRRL B-1670.</title>
        <authorList>
            <person name="Graham D.E."/>
            <person name="Mahan K.M."/>
            <person name="Klingeman D.M."/>
            <person name="Hettich R.L."/>
            <person name="Parry R.J."/>
            <person name="Spain J.C."/>
        </authorList>
    </citation>
    <scope>NUCLEOTIDE SEQUENCE [LARGE SCALE GENOMIC DNA]</scope>
    <source>
        <strain evidence="4 5">NRRL B-1670</strain>
    </source>
</reference>
<dbReference type="PRINTS" id="PR00081">
    <property type="entry name" value="GDHRDH"/>
</dbReference>
<name>A0A2A2DA59_9ACTN</name>
<proteinExistence type="inferred from homology"/>
<dbReference type="PRINTS" id="PR00080">
    <property type="entry name" value="SDRFAMILY"/>
</dbReference>
<dbReference type="Proteomes" id="UP000218944">
    <property type="component" value="Unassembled WGS sequence"/>
</dbReference>
<dbReference type="EMBL" id="NSJV01000154">
    <property type="protein sequence ID" value="PAU49373.1"/>
    <property type="molecule type" value="Genomic_DNA"/>
</dbReference>
<dbReference type="InterPro" id="IPR002347">
    <property type="entry name" value="SDR_fam"/>
</dbReference>
<evidence type="ECO:0000259" key="3">
    <source>
        <dbReference type="SMART" id="SM00822"/>
    </source>
</evidence>
<dbReference type="Gene3D" id="3.40.50.720">
    <property type="entry name" value="NAD(P)-binding Rossmann-like Domain"/>
    <property type="match status" value="1"/>
</dbReference>
<dbReference type="PANTHER" id="PTHR42760:SF40">
    <property type="entry name" value="3-OXOACYL-[ACYL-CARRIER-PROTEIN] REDUCTASE, CHLOROPLASTIC"/>
    <property type="match status" value="1"/>
</dbReference>
<evidence type="ECO:0000256" key="2">
    <source>
        <dbReference type="ARBA" id="ARBA00023002"/>
    </source>
</evidence>
<dbReference type="SUPFAM" id="SSF51735">
    <property type="entry name" value="NAD(P)-binding Rossmann-fold domains"/>
    <property type="match status" value="1"/>
</dbReference>
<accession>A0A2A2DA59</accession>
<dbReference type="Pfam" id="PF13561">
    <property type="entry name" value="adh_short_C2"/>
    <property type="match status" value="1"/>
</dbReference>
<evidence type="ECO:0000313" key="5">
    <source>
        <dbReference type="Proteomes" id="UP000218944"/>
    </source>
</evidence>
<dbReference type="CDD" id="cd05233">
    <property type="entry name" value="SDR_c"/>
    <property type="match status" value="1"/>
</dbReference>
<comment type="caution">
    <text evidence="4">The sequence shown here is derived from an EMBL/GenBank/DDBJ whole genome shotgun (WGS) entry which is preliminary data.</text>
</comment>
<dbReference type="SMART" id="SM00822">
    <property type="entry name" value="PKS_KR"/>
    <property type="match status" value="1"/>
</dbReference>
<dbReference type="GO" id="GO:0016616">
    <property type="term" value="F:oxidoreductase activity, acting on the CH-OH group of donors, NAD or NADP as acceptor"/>
    <property type="evidence" value="ECO:0007669"/>
    <property type="project" value="TreeGrafter"/>
</dbReference>
<dbReference type="FunFam" id="3.40.50.720:FF:000084">
    <property type="entry name" value="Short-chain dehydrogenase reductase"/>
    <property type="match status" value="1"/>
</dbReference>
<keyword evidence="5" id="KW-1185">Reference proteome</keyword>
<comment type="similarity">
    <text evidence="1">Belongs to the short-chain dehydrogenases/reductases (SDR) family.</text>
</comment>
<dbReference type="AlphaFoldDB" id="A0A2A2DA59"/>
<dbReference type="RefSeq" id="WP_095579736.1">
    <property type="nucleotide sequence ID" value="NZ_JAJQQQ010000011.1"/>
</dbReference>
<feature type="domain" description="Ketoreductase" evidence="3">
    <location>
        <begin position="6"/>
        <end position="185"/>
    </location>
</feature>
<organism evidence="4 5">
    <name type="scientific">Streptomyces albireticuli</name>
    <dbReference type="NCBI Taxonomy" id="1940"/>
    <lineage>
        <taxon>Bacteria</taxon>
        <taxon>Bacillati</taxon>
        <taxon>Actinomycetota</taxon>
        <taxon>Actinomycetes</taxon>
        <taxon>Kitasatosporales</taxon>
        <taxon>Streptomycetaceae</taxon>
        <taxon>Streptomyces</taxon>
    </lineage>
</organism>
<dbReference type="InterPro" id="IPR057326">
    <property type="entry name" value="KR_dom"/>
</dbReference>
<dbReference type="InterPro" id="IPR036291">
    <property type="entry name" value="NAD(P)-bd_dom_sf"/>
</dbReference>
<dbReference type="GO" id="GO:0030497">
    <property type="term" value="P:fatty acid elongation"/>
    <property type="evidence" value="ECO:0007669"/>
    <property type="project" value="TreeGrafter"/>
</dbReference>
<protein>
    <submittedName>
        <fullName evidence="4">Oxidoreductase</fullName>
    </submittedName>
</protein>
<sequence length="245" mass="25047">MGEAGRVVVVSGGGTGIGRAVAERFARQGDRVTVLGRRAEVLRAAAREIKGAHTVRAVPVDLAVPEEVERAREELPAEIDVLVNNAGGRGGPSPAGGLKEVAEHWRRVFDSNVMPAVLLTEALLPRLARPGGRVVTIGSVAALRGNGAYGAAKAALLAWNHTLARQLGPRGATANVVVPGYVAGTGFSGAPADEDELAARRSGTLVGEVAEPADIAAAVAFLASPEARHITGEFLNSNGGAVLGR</sequence>
<keyword evidence="2" id="KW-0560">Oxidoreductase</keyword>
<gene>
    <name evidence="4" type="ORF">CK936_07925</name>
</gene>
<dbReference type="PANTHER" id="PTHR42760">
    <property type="entry name" value="SHORT-CHAIN DEHYDROGENASES/REDUCTASES FAMILY MEMBER"/>
    <property type="match status" value="1"/>
</dbReference>
<evidence type="ECO:0000313" key="4">
    <source>
        <dbReference type="EMBL" id="PAU49373.1"/>
    </source>
</evidence>